<dbReference type="SUPFAM" id="SSF54909">
    <property type="entry name" value="Dimeric alpha+beta barrel"/>
    <property type="match status" value="1"/>
</dbReference>
<dbReference type="InterPro" id="IPR011008">
    <property type="entry name" value="Dimeric_a/b-barrel"/>
</dbReference>
<comment type="caution">
    <text evidence="2">The sequence shown here is derived from an EMBL/GenBank/DDBJ whole genome shotgun (WGS) entry which is preliminary data.</text>
</comment>
<dbReference type="VEuPathDB" id="FungiDB:DFL_008054"/>
<name>A0A436ZMP1_ARTFL</name>
<dbReference type="EMBL" id="SAEB01000012">
    <property type="protein sequence ID" value="RVD80148.1"/>
    <property type="molecule type" value="Genomic_DNA"/>
</dbReference>
<dbReference type="PROSITE" id="PS51502">
    <property type="entry name" value="S_R_A_B_BARREL"/>
    <property type="match status" value="1"/>
</dbReference>
<organism evidence="2 3">
    <name type="scientific">Arthrobotrys flagrans</name>
    <name type="common">Nematode-trapping fungus</name>
    <name type="synonym">Trichothecium flagrans</name>
    <dbReference type="NCBI Taxonomy" id="97331"/>
    <lineage>
        <taxon>Eukaryota</taxon>
        <taxon>Fungi</taxon>
        <taxon>Dikarya</taxon>
        <taxon>Ascomycota</taxon>
        <taxon>Pezizomycotina</taxon>
        <taxon>Orbiliomycetes</taxon>
        <taxon>Orbiliales</taxon>
        <taxon>Orbiliaceae</taxon>
        <taxon>Arthrobotrys</taxon>
    </lineage>
</organism>
<dbReference type="InterPro" id="IPR013097">
    <property type="entry name" value="Dabb"/>
</dbReference>
<feature type="domain" description="Stress-response A/B barrel" evidence="1">
    <location>
        <begin position="4"/>
        <end position="102"/>
    </location>
</feature>
<dbReference type="GeneID" id="93590365"/>
<dbReference type="Proteomes" id="UP000283090">
    <property type="component" value="Unassembled WGS sequence"/>
</dbReference>
<gene>
    <name evidence="2" type="ORF">DFL_008054</name>
</gene>
<evidence type="ECO:0000313" key="2">
    <source>
        <dbReference type="EMBL" id="RVD80148.1"/>
    </source>
</evidence>
<dbReference type="RefSeq" id="XP_067485692.1">
    <property type="nucleotide sequence ID" value="XM_067637733.1"/>
</dbReference>
<protein>
    <recommendedName>
        <fullName evidence="1">Stress-response A/B barrel domain-containing protein</fullName>
    </recommendedName>
</protein>
<dbReference type="Gene3D" id="3.30.70.100">
    <property type="match status" value="1"/>
</dbReference>
<sequence>MSPIKRVTLFKIPNETDQDVILEQYKTVKQNALKDGKPYILSVSAGKTIAKDDPRSKGFNLFAITVFPSLEDMNFYDTECNAHKALKAVAAGKIADIMTVYTESVTDD</sequence>
<proteinExistence type="predicted"/>
<keyword evidence="3" id="KW-1185">Reference proteome</keyword>
<evidence type="ECO:0000313" key="3">
    <source>
        <dbReference type="Proteomes" id="UP000283090"/>
    </source>
</evidence>
<dbReference type="OrthoDB" id="3830014at2759"/>
<dbReference type="Pfam" id="PF07876">
    <property type="entry name" value="Dabb"/>
    <property type="match status" value="1"/>
</dbReference>
<reference evidence="2 3" key="1">
    <citation type="submission" date="2019-01" db="EMBL/GenBank/DDBJ databases">
        <title>Intercellular communication is required for trap formation in the nematode-trapping fungus Duddingtonia flagrans.</title>
        <authorList>
            <person name="Youssar L."/>
            <person name="Wernet V."/>
            <person name="Hensel N."/>
            <person name="Hildebrandt H.-G."/>
            <person name="Fischer R."/>
        </authorList>
    </citation>
    <scope>NUCLEOTIDE SEQUENCE [LARGE SCALE GENOMIC DNA]</scope>
    <source>
        <strain evidence="2 3">CBS H-5679</strain>
    </source>
</reference>
<dbReference type="SMART" id="SM00886">
    <property type="entry name" value="Dabb"/>
    <property type="match status" value="1"/>
</dbReference>
<dbReference type="AlphaFoldDB" id="A0A436ZMP1"/>
<accession>A0A436ZMP1</accession>
<evidence type="ECO:0000259" key="1">
    <source>
        <dbReference type="PROSITE" id="PS51502"/>
    </source>
</evidence>